<reference evidence="5" key="1">
    <citation type="submission" date="2022-11" db="UniProtKB">
        <authorList>
            <consortium name="WormBaseParasite"/>
        </authorList>
    </citation>
    <scope>IDENTIFICATION</scope>
</reference>
<dbReference type="WBParaSite" id="PSAMB.scaffold1930size26589.g15578.t1">
    <property type="protein sequence ID" value="PSAMB.scaffold1930size26589.g15578.t1"/>
    <property type="gene ID" value="PSAMB.scaffold1930size26589.g15578"/>
</dbReference>
<accession>A0A914VGL9</accession>
<dbReference type="InterPro" id="IPR036250">
    <property type="entry name" value="AcylCo_DH-like_C"/>
</dbReference>
<proteinExistence type="predicted"/>
<evidence type="ECO:0000313" key="5">
    <source>
        <dbReference type="WBParaSite" id="PSAMB.scaffold1930size26589.g15578.t1"/>
    </source>
</evidence>
<evidence type="ECO:0000259" key="3">
    <source>
        <dbReference type="Pfam" id="PF22217"/>
    </source>
</evidence>
<dbReference type="PANTHER" id="PTHR42707">
    <property type="entry name" value="ACYL-COA DEHYDROGENASE"/>
    <property type="match status" value="1"/>
</dbReference>
<keyword evidence="1" id="KW-0285">Flavoprotein</keyword>
<dbReference type="InterPro" id="IPR009075">
    <property type="entry name" value="AcylCo_DH/oxidase_C"/>
</dbReference>
<feature type="domain" description="Acyl-CoA dehydrogenase 11-like C-terminal" evidence="3">
    <location>
        <begin position="157"/>
        <end position="276"/>
    </location>
</feature>
<evidence type="ECO:0000256" key="1">
    <source>
        <dbReference type="ARBA" id="ARBA00022630"/>
    </source>
</evidence>
<evidence type="ECO:0000259" key="2">
    <source>
        <dbReference type="Pfam" id="PF00441"/>
    </source>
</evidence>
<name>A0A914VGL9_9BILA</name>
<dbReference type="PANTHER" id="PTHR42707:SF2">
    <property type="entry name" value="ACD11 DEHYDROGENASE"/>
    <property type="match status" value="1"/>
</dbReference>
<dbReference type="SUPFAM" id="SSF47203">
    <property type="entry name" value="Acyl-CoA dehydrogenase C-terminal domain-like"/>
    <property type="match status" value="1"/>
</dbReference>
<dbReference type="Pfam" id="PF00441">
    <property type="entry name" value="Acyl-CoA_dh_1"/>
    <property type="match status" value="1"/>
</dbReference>
<sequence length="396" mass="43591">MLNITRMHNAVASVSSMRRIISLARDYAQKRIVFGRVQADWPLHLATIARMEVETRGCLLLLLESARLLGLQEMKTATDIDLTLLRLITPLLKLYTAKQCMTVVSEGLECFGGQGYIEDTGLPGILRDAQVTPIWEGTTNVLSLDVLRVFAGAPNSLAVFAAHVKTLIGEPSTSIDDPLSGARKAVSDGLAEIAATLKSAADRPDLVRLDQGARFVAFALSRVYAGALLIAHARDHHADATDKTAAHRFCCEHRLVDLRPEYFQAPHADADRAVVYDRYVPQKRSQFRVFSRCPSDRSIVGAPNQLARSFRQTHDLQAGGTATNRVYVALRSRVALYLWLITAPISRWSSGRRALRAAPSRAIADDLPLQPAYLNGQALLVVKWNGRRGHISGGRR</sequence>
<dbReference type="GO" id="GO:0003995">
    <property type="term" value="F:acyl-CoA dehydrogenase activity"/>
    <property type="evidence" value="ECO:0007669"/>
    <property type="project" value="TreeGrafter"/>
</dbReference>
<dbReference type="InterPro" id="IPR053998">
    <property type="entry name" value="ACDH-11_C"/>
</dbReference>
<organism evidence="4 5">
    <name type="scientific">Plectus sambesii</name>
    <dbReference type="NCBI Taxonomy" id="2011161"/>
    <lineage>
        <taxon>Eukaryota</taxon>
        <taxon>Metazoa</taxon>
        <taxon>Ecdysozoa</taxon>
        <taxon>Nematoda</taxon>
        <taxon>Chromadorea</taxon>
        <taxon>Plectida</taxon>
        <taxon>Plectina</taxon>
        <taxon>Plectoidea</taxon>
        <taxon>Plectidae</taxon>
        <taxon>Plectus</taxon>
    </lineage>
</organism>
<feature type="domain" description="Acyl-CoA dehydrogenase/oxidase C-terminal" evidence="2">
    <location>
        <begin position="2"/>
        <end position="148"/>
    </location>
</feature>
<dbReference type="AlphaFoldDB" id="A0A914VGL9"/>
<evidence type="ECO:0000313" key="4">
    <source>
        <dbReference type="Proteomes" id="UP000887566"/>
    </source>
</evidence>
<dbReference type="Proteomes" id="UP000887566">
    <property type="component" value="Unplaced"/>
</dbReference>
<dbReference type="InterPro" id="IPR052904">
    <property type="entry name" value="Acyl-CoA_dehydrogenase-like"/>
</dbReference>
<keyword evidence="4" id="KW-1185">Reference proteome</keyword>
<protein>
    <submittedName>
        <fullName evidence="5">Acyl-CoA dehydrogenase/oxidase C-terminal domain-containing protein</fullName>
    </submittedName>
</protein>
<dbReference type="Pfam" id="PF22217">
    <property type="entry name" value="ACDH-11_C"/>
    <property type="match status" value="1"/>
</dbReference>
<dbReference type="Gene3D" id="1.20.140.10">
    <property type="entry name" value="Butyryl-CoA Dehydrogenase, subunit A, domain 3"/>
    <property type="match status" value="1"/>
</dbReference>